<dbReference type="GO" id="GO:0005525">
    <property type="term" value="F:GTP binding"/>
    <property type="evidence" value="ECO:0007669"/>
    <property type="project" value="UniProtKB-KW"/>
</dbReference>
<dbReference type="InterPro" id="IPR000795">
    <property type="entry name" value="T_Tr_GTP-bd_dom"/>
</dbReference>
<dbReference type="InterPro" id="IPR027417">
    <property type="entry name" value="P-loop_NTPase"/>
</dbReference>
<dbReference type="GO" id="GO:0006412">
    <property type="term" value="P:translation"/>
    <property type="evidence" value="ECO:0007669"/>
    <property type="project" value="UniProtKB-KW"/>
</dbReference>
<feature type="compositionally biased region" description="Basic and acidic residues" evidence="4">
    <location>
        <begin position="652"/>
        <end position="661"/>
    </location>
</feature>
<dbReference type="InterPro" id="IPR041095">
    <property type="entry name" value="EFG_II"/>
</dbReference>
<dbReference type="Pfam" id="PF03764">
    <property type="entry name" value="EFG_IV"/>
    <property type="match status" value="1"/>
</dbReference>
<dbReference type="PRINTS" id="PR01037">
    <property type="entry name" value="TCRTETOQM"/>
</dbReference>
<gene>
    <name evidence="6" type="ORF">EDD40_7077</name>
</gene>
<dbReference type="Pfam" id="PF00009">
    <property type="entry name" value="GTP_EFTU"/>
    <property type="match status" value="1"/>
</dbReference>
<evidence type="ECO:0000313" key="7">
    <source>
        <dbReference type="Proteomes" id="UP000268727"/>
    </source>
</evidence>
<dbReference type="Pfam" id="PF14492">
    <property type="entry name" value="EFG_III"/>
    <property type="match status" value="1"/>
</dbReference>
<dbReference type="SUPFAM" id="SSF54211">
    <property type="entry name" value="Ribosomal protein S5 domain 2-like"/>
    <property type="match status" value="1"/>
</dbReference>
<name>A0A3N1HGP9_9PSEU</name>
<dbReference type="OrthoDB" id="9801472at2"/>
<organism evidence="6 7">
    <name type="scientific">Saccharothrix texasensis</name>
    <dbReference type="NCBI Taxonomy" id="103734"/>
    <lineage>
        <taxon>Bacteria</taxon>
        <taxon>Bacillati</taxon>
        <taxon>Actinomycetota</taxon>
        <taxon>Actinomycetes</taxon>
        <taxon>Pseudonocardiales</taxon>
        <taxon>Pseudonocardiaceae</taxon>
        <taxon>Saccharothrix</taxon>
    </lineage>
</organism>
<evidence type="ECO:0000259" key="5">
    <source>
        <dbReference type="PROSITE" id="PS51722"/>
    </source>
</evidence>
<keyword evidence="2" id="KW-0648">Protein biosynthesis</keyword>
<proteinExistence type="predicted"/>
<dbReference type="InterPro" id="IPR000640">
    <property type="entry name" value="EFG_V-like"/>
</dbReference>
<evidence type="ECO:0000313" key="6">
    <source>
        <dbReference type="EMBL" id="ROP41641.1"/>
    </source>
</evidence>
<dbReference type="Gene3D" id="3.30.70.870">
    <property type="entry name" value="Elongation Factor G (Translational Gtpase), domain 3"/>
    <property type="match status" value="1"/>
</dbReference>
<sequence>MRCGDSTVCSVPVPLPTPPRTVITTRTLNLGVLAHVDAGKTSLTERLLFDHGTIPRLGSVDGGDTQTDSGELERRRGITIRSAVAWFRLGDLQVNLVDTPGHPDFVAEVDRALSVLDGAVLVISAVEGVQAQTGVLLRSLRRLRLPTLLFVNKIDRMGARHDDLLAEIRRRLTPAVVPMVRVERLGARDARVVARPAADGAFRAEAAELLADHDLPLLGRVIDGDVPEDVSAPLRDQTCRGLVHPVYFGSAVSGAGTAELADGIRRFLAPRPVPSDDLRGAVFAVERTGKGEKVAYLRLFSGTLHGRQRVAFRRRDPSGAVEEHRGRVAGLEVVGGGAGPLTAGDIGKLRGLPHVRVGDRLGADDDGGRTHFSPPILESVVRPGEPGRAAELHAALTRLADEDPLIRTRAAGGGTTSVLLYGAVQREVIAERLHREFGVEAVFEQARPVYFERPVGRGESVHEFDPRGPNDFWQTVGVRVEPLPPGSGHTFTRQAQLGLLPKAYHRAIEEAATATLRQGLHGWEVTDCAVTITRVGFNAPMTVAADFRHLTPVVLLRALRQAGSAVHEPGFTVEVEVPDDALSAVTGLLLSLGADLGPAVAAGPVWRVPGDLPARSLHDLAAALPGLTRGEGSIRHEPGPARRVRGPAPTRARTDGNPLDHDEYLRFLSNRDLADR</sequence>
<dbReference type="SUPFAM" id="SSF52540">
    <property type="entry name" value="P-loop containing nucleoside triphosphate hydrolases"/>
    <property type="match status" value="1"/>
</dbReference>
<dbReference type="Gene3D" id="3.40.50.300">
    <property type="entry name" value="P-loop containing nucleotide triphosphate hydrolases"/>
    <property type="match status" value="1"/>
</dbReference>
<dbReference type="SMART" id="SM00889">
    <property type="entry name" value="EFG_IV"/>
    <property type="match status" value="1"/>
</dbReference>
<accession>A0A3N1HGP9</accession>
<comment type="caution">
    <text evidence="6">The sequence shown here is derived from an EMBL/GenBank/DDBJ whole genome shotgun (WGS) entry which is preliminary data.</text>
</comment>
<dbReference type="Gene3D" id="2.40.30.10">
    <property type="entry name" value="Translation factors"/>
    <property type="match status" value="1"/>
</dbReference>
<dbReference type="InterPro" id="IPR031157">
    <property type="entry name" value="G_TR_CS"/>
</dbReference>
<keyword evidence="7" id="KW-1185">Reference proteome</keyword>
<dbReference type="PROSITE" id="PS51722">
    <property type="entry name" value="G_TR_2"/>
    <property type="match status" value="1"/>
</dbReference>
<dbReference type="SUPFAM" id="SSF50447">
    <property type="entry name" value="Translation proteins"/>
    <property type="match status" value="1"/>
</dbReference>
<feature type="region of interest" description="Disordered" evidence="4">
    <location>
        <begin position="628"/>
        <end position="661"/>
    </location>
</feature>
<dbReference type="Proteomes" id="UP000268727">
    <property type="component" value="Unassembled WGS sequence"/>
</dbReference>
<dbReference type="PANTHER" id="PTHR43261:SF1">
    <property type="entry name" value="RIBOSOME-RELEASING FACTOR 2, MITOCHONDRIAL"/>
    <property type="match status" value="1"/>
</dbReference>
<evidence type="ECO:0000256" key="3">
    <source>
        <dbReference type="ARBA" id="ARBA00023134"/>
    </source>
</evidence>
<dbReference type="InterPro" id="IPR005517">
    <property type="entry name" value="Transl_elong_EFG/EF2_IV"/>
</dbReference>
<evidence type="ECO:0000256" key="4">
    <source>
        <dbReference type="SAM" id="MobiDB-lite"/>
    </source>
</evidence>
<dbReference type="InterPro" id="IPR020568">
    <property type="entry name" value="Ribosomal_Su5_D2-typ_SF"/>
</dbReference>
<dbReference type="SUPFAM" id="SSF54980">
    <property type="entry name" value="EF-G C-terminal domain-like"/>
    <property type="match status" value="2"/>
</dbReference>
<feature type="domain" description="Tr-type G" evidence="5">
    <location>
        <begin position="25"/>
        <end position="273"/>
    </location>
</feature>
<dbReference type="InterPro" id="IPR005225">
    <property type="entry name" value="Small_GTP-bd"/>
</dbReference>
<dbReference type="InterPro" id="IPR009000">
    <property type="entry name" value="Transl_B-barrel_sf"/>
</dbReference>
<dbReference type="GO" id="GO:0003924">
    <property type="term" value="F:GTPase activity"/>
    <property type="evidence" value="ECO:0007669"/>
    <property type="project" value="InterPro"/>
</dbReference>
<dbReference type="GO" id="GO:0032790">
    <property type="term" value="P:ribosome disassembly"/>
    <property type="evidence" value="ECO:0007669"/>
    <property type="project" value="TreeGrafter"/>
</dbReference>
<keyword evidence="3" id="KW-0342">GTP-binding</keyword>
<dbReference type="EMBL" id="RJKM01000001">
    <property type="protein sequence ID" value="ROP41641.1"/>
    <property type="molecule type" value="Genomic_DNA"/>
</dbReference>
<evidence type="ECO:0000256" key="2">
    <source>
        <dbReference type="ARBA" id="ARBA00022917"/>
    </source>
</evidence>
<protein>
    <submittedName>
        <fullName evidence="6">Ribosomal protection tetracycline resistance protein</fullName>
    </submittedName>
</protein>
<dbReference type="NCBIfam" id="TIGR00231">
    <property type="entry name" value="small_GTP"/>
    <property type="match status" value="1"/>
</dbReference>
<dbReference type="Gene3D" id="3.30.230.10">
    <property type="match status" value="1"/>
</dbReference>
<dbReference type="InterPro" id="IPR014721">
    <property type="entry name" value="Ribsml_uS5_D2-typ_fold_subgr"/>
</dbReference>
<dbReference type="InterPro" id="IPR035647">
    <property type="entry name" value="EFG_III/V"/>
</dbReference>
<dbReference type="Pfam" id="PF00679">
    <property type="entry name" value="EFG_C"/>
    <property type="match status" value="1"/>
</dbReference>
<dbReference type="PANTHER" id="PTHR43261">
    <property type="entry name" value="TRANSLATION ELONGATION FACTOR G-RELATED"/>
    <property type="match status" value="1"/>
</dbReference>
<evidence type="ECO:0000256" key="1">
    <source>
        <dbReference type="ARBA" id="ARBA00022741"/>
    </source>
</evidence>
<reference evidence="6 7" key="1">
    <citation type="submission" date="2018-11" db="EMBL/GenBank/DDBJ databases">
        <title>Sequencing the genomes of 1000 actinobacteria strains.</title>
        <authorList>
            <person name="Klenk H.-P."/>
        </authorList>
    </citation>
    <scope>NUCLEOTIDE SEQUENCE [LARGE SCALE GENOMIC DNA]</scope>
    <source>
        <strain evidence="6 7">DSM 44231</strain>
    </source>
</reference>
<keyword evidence="1" id="KW-0547">Nucleotide-binding</keyword>
<dbReference type="PROSITE" id="PS00301">
    <property type="entry name" value="G_TR_1"/>
    <property type="match status" value="1"/>
</dbReference>
<dbReference type="PRINTS" id="PR00315">
    <property type="entry name" value="ELONGATNFCT"/>
</dbReference>
<dbReference type="AlphaFoldDB" id="A0A3N1HGP9"/>